<gene>
    <name evidence="2" type="ORF">GO608_19050</name>
</gene>
<proteinExistence type="predicted"/>
<sequence length="81" mass="9162">MAQFDKGRDRRPWIAKSHARTSGSVQHPCGHYDDYAKGSFDVNDFTTRPLLAVLSSKATAIQWVPAIKDLNFLPDRCRMTP</sequence>
<accession>A0ABX1N838</accession>
<name>A0ABX1N838_9RHOO</name>
<feature type="compositionally biased region" description="Basic and acidic residues" evidence="1">
    <location>
        <begin position="1"/>
        <end position="12"/>
    </location>
</feature>
<evidence type="ECO:0000256" key="1">
    <source>
        <dbReference type="SAM" id="MobiDB-lite"/>
    </source>
</evidence>
<reference evidence="2" key="1">
    <citation type="submission" date="2019-12" db="EMBL/GenBank/DDBJ databases">
        <title>Comparative genomics gives insights into the taxonomy of the Azoarcus-Aromatoleum group and reveals separate origins of nif in the plant-associated Azoarcus and non-plant-associated Aromatoleum sub-groups.</title>
        <authorList>
            <person name="Lafos M."/>
            <person name="Maluk M."/>
            <person name="Batista M."/>
            <person name="Junghare M."/>
            <person name="Carmona M."/>
            <person name="Faoro H."/>
            <person name="Cruz L.M."/>
            <person name="Battistoni F."/>
            <person name="De Souza E."/>
            <person name="Pedrosa F."/>
            <person name="Chen W.-M."/>
            <person name="Poole P.S."/>
            <person name="Dixon R.A."/>
            <person name="James E.K."/>
        </authorList>
    </citation>
    <scope>NUCLEOTIDE SEQUENCE</scope>
    <source>
        <strain evidence="2">U120</strain>
    </source>
</reference>
<protein>
    <submittedName>
        <fullName evidence="2">Uncharacterized protein</fullName>
    </submittedName>
</protein>
<feature type="region of interest" description="Disordered" evidence="1">
    <location>
        <begin position="1"/>
        <end position="25"/>
    </location>
</feature>
<evidence type="ECO:0000313" key="3">
    <source>
        <dbReference type="Proteomes" id="UP000601990"/>
    </source>
</evidence>
<keyword evidence="3" id="KW-1185">Reference proteome</keyword>
<evidence type="ECO:0000313" key="2">
    <source>
        <dbReference type="EMBL" id="NMF95395.1"/>
    </source>
</evidence>
<dbReference type="RefSeq" id="WP_169200578.1">
    <property type="nucleotide sequence ID" value="NZ_WTVH02000001.1"/>
</dbReference>
<dbReference type="Proteomes" id="UP000601990">
    <property type="component" value="Unassembled WGS sequence"/>
</dbReference>
<dbReference type="EMBL" id="WTVH01000072">
    <property type="protein sequence ID" value="NMF95395.1"/>
    <property type="molecule type" value="Genomic_DNA"/>
</dbReference>
<organism evidence="2 3">
    <name type="scientific">Aromatoleum buckelii</name>
    <dbReference type="NCBI Taxonomy" id="200254"/>
    <lineage>
        <taxon>Bacteria</taxon>
        <taxon>Pseudomonadati</taxon>
        <taxon>Pseudomonadota</taxon>
        <taxon>Betaproteobacteria</taxon>
        <taxon>Rhodocyclales</taxon>
        <taxon>Rhodocyclaceae</taxon>
        <taxon>Aromatoleum</taxon>
    </lineage>
</organism>
<comment type="caution">
    <text evidence="2">The sequence shown here is derived from an EMBL/GenBank/DDBJ whole genome shotgun (WGS) entry which is preliminary data.</text>
</comment>